<dbReference type="RefSeq" id="WP_188495763.1">
    <property type="nucleotide sequence ID" value="NZ_BMFV01000002.1"/>
</dbReference>
<comment type="caution">
    <text evidence="1">The sequence shown here is derived from an EMBL/GenBank/DDBJ whole genome shotgun (WGS) entry which is preliminary data.</text>
</comment>
<evidence type="ECO:0000313" key="2">
    <source>
        <dbReference type="Proteomes" id="UP000656813"/>
    </source>
</evidence>
<name>A0A8J3ELA8_9BACL</name>
<evidence type="ECO:0000313" key="1">
    <source>
        <dbReference type="EMBL" id="GGH75690.1"/>
    </source>
</evidence>
<dbReference type="EMBL" id="BMFV01000002">
    <property type="protein sequence ID" value="GGH75690.1"/>
    <property type="molecule type" value="Genomic_DNA"/>
</dbReference>
<gene>
    <name evidence="1" type="ORF">GCM10007096_05180</name>
</gene>
<dbReference type="Proteomes" id="UP000656813">
    <property type="component" value="Unassembled WGS sequence"/>
</dbReference>
<protein>
    <submittedName>
        <fullName evidence="1">Uncharacterized protein</fullName>
    </submittedName>
</protein>
<organism evidence="1 2">
    <name type="scientific">Pullulanibacillus pueri</name>
    <dbReference type="NCBI Taxonomy" id="1437324"/>
    <lineage>
        <taxon>Bacteria</taxon>
        <taxon>Bacillati</taxon>
        <taxon>Bacillota</taxon>
        <taxon>Bacilli</taxon>
        <taxon>Bacillales</taxon>
        <taxon>Sporolactobacillaceae</taxon>
        <taxon>Pullulanibacillus</taxon>
    </lineage>
</organism>
<keyword evidence="2" id="KW-1185">Reference proteome</keyword>
<accession>A0A8J3ELA8</accession>
<sequence>MQDERQERLQMVLEQAMTPLLDKLNKIEERLYRLEACCCVEKRSEDAQRCKDKEQ</sequence>
<reference evidence="1" key="2">
    <citation type="submission" date="2020-09" db="EMBL/GenBank/DDBJ databases">
        <authorList>
            <person name="Sun Q."/>
            <person name="Zhou Y."/>
        </authorList>
    </citation>
    <scope>NUCLEOTIDE SEQUENCE</scope>
    <source>
        <strain evidence="1">CGMCC 1.12777</strain>
    </source>
</reference>
<proteinExistence type="predicted"/>
<dbReference type="AlphaFoldDB" id="A0A8J3ELA8"/>
<reference evidence="1" key="1">
    <citation type="journal article" date="2014" name="Int. J. Syst. Evol. Microbiol.">
        <title>Complete genome sequence of Corynebacterium casei LMG S-19264T (=DSM 44701T), isolated from a smear-ripened cheese.</title>
        <authorList>
            <consortium name="US DOE Joint Genome Institute (JGI-PGF)"/>
            <person name="Walter F."/>
            <person name="Albersmeier A."/>
            <person name="Kalinowski J."/>
            <person name="Ruckert C."/>
        </authorList>
    </citation>
    <scope>NUCLEOTIDE SEQUENCE</scope>
    <source>
        <strain evidence="1">CGMCC 1.12777</strain>
    </source>
</reference>